<dbReference type="PANTHER" id="PTHR31625">
    <property type="match status" value="1"/>
</dbReference>
<dbReference type="STRING" id="4540.A0A3L6PZX7"/>
<dbReference type="Gene3D" id="3.30.559.10">
    <property type="entry name" value="Chloramphenicol acetyltransferase-like domain"/>
    <property type="match status" value="1"/>
</dbReference>
<dbReference type="EMBL" id="PQIB02000014">
    <property type="protein sequence ID" value="RLM69275.1"/>
    <property type="molecule type" value="Genomic_DNA"/>
</dbReference>
<organism evidence="3 4">
    <name type="scientific">Panicum miliaceum</name>
    <name type="common">Proso millet</name>
    <name type="synonym">Broomcorn millet</name>
    <dbReference type="NCBI Taxonomy" id="4540"/>
    <lineage>
        <taxon>Eukaryota</taxon>
        <taxon>Viridiplantae</taxon>
        <taxon>Streptophyta</taxon>
        <taxon>Embryophyta</taxon>
        <taxon>Tracheophyta</taxon>
        <taxon>Spermatophyta</taxon>
        <taxon>Magnoliopsida</taxon>
        <taxon>Liliopsida</taxon>
        <taxon>Poales</taxon>
        <taxon>Poaceae</taxon>
        <taxon>PACMAD clade</taxon>
        <taxon>Panicoideae</taxon>
        <taxon>Panicodae</taxon>
        <taxon>Paniceae</taxon>
        <taxon>Panicinae</taxon>
        <taxon>Panicum</taxon>
        <taxon>Panicum sect. Panicum</taxon>
    </lineage>
</organism>
<dbReference type="OrthoDB" id="1862401at2759"/>
<evidence type="ECO:0000313" key="3">
    <source>
        <dbReference type="EMBL" id="RLM69275.1"/>
    </source>
</evidence>
<keyword evidence="4" id="KW-1185">Reference proteome</keyword>
<accession>A0A3L6PZX7</accession>
<dbReference type="InterPro" id="IPR023213">
    <property type="entry name" value="CAT-like_dom_sf"/>
</dbReference>
<evidence type="ECO:0000256" key="2">
    <source>
        <dbReference type="ARBA" id="ARBA00023315"/>
    </source>
</evidence>
<comment type="caution">
    <text evidence="3">The sequence shown here is derived from an EMBL/GenBank/DDBJ whole genome shotgun (WGS) entry which is preliminary data.</text>
</comment>
<evidence type="ECO:0008006" key="5">
    <source>
        <dbReference type="Google" id="ProtNLM"/>
    </source>
</evidence>
<reference evidence="4" key="1">
    <citation type="journal article" date="2019" name="Nat. Commun.">
        <title>The genome of broomcorn millet.</title>
        <authorList>
            <person name="Zou C."/>
            <person name="Miki D."/>
            <person name="Li D."/>
            <person name="Tang Q."/>
            <person name="Xiao L."/>
            <person name="Rajput S."/>
            <person name="Deng P."/>
            <person name="Jia W."/>
            <person name="Huang R."/>
            <person name="Zhang M."/>
            <person name="Sun Y."/>
            <person name="Hu J."/>
            <person name="Fu X."/>
            <person name="Schnable P.S."/>
            <person name="Li F."/>
            <person name="Zhang H."/>
            <person name="Feng B."/>
            <person name="Zhu X."/>
            <person name="Liu R."/>
            <person name="Schnable J.C."/>
            <person name="Zhu J.-K."/>
            <person name="Zhang H."/>
        </authorList>
    </citation>
    <scope>NUCLEOTIDE SEQUENCE [LARGE SCALE GENOMIC DNA]</scope>
</reference>
<sequence>MGEAMSGTAAAPTARVLSVSRVVPSLAPAERAGVGHVKLSFLDVPWIKLTPIQRVFLYELPGNGDEFSEVVARLKESLAATLALYLPLAGKLARVADTGDFFVDCCSDLRVAFVEVEVAEGAVDVRRLAGDEALDVSAFHGLVPKLDARALPAPVLSVQATRLGAGGLALGLSVLHAVVNGAALWQFTEAWATASREGSPVINILGPPHSLCKKSSTGIISPQSNGNTARHFYCVIILNRKVTGVSPSPM</sequence>
<name>A0A3L6PZX7_PANMI</name>
<keyword evidence="1" id="KW-0808">Transferase</keyword>
<dbReference type="InterPro" id="IPR051504">
    <property type="entry name" value="Plant_metabolite_acyltrans"/>
</dbReference>
<dbReference type="GO" id="GO:0016747">
    <property type="term" value="F:acyltransferase activity, transferring groups other than amino-acyl groups"/>
    <property type="evidence" value="ECO:0007669"/>
    <property type="project" value="UniProtKB-ARBA"/>
</dbReference>
<protein>
    <recommendedName>
        <fullName evidence="5">BAHD acyltransferase</fullName>
    </recommendedName>
</protein>
<keyword evidence="2" id="KW-0012">Acyltransferase</keyword>
<evidence type="ECO:0000256" key="1">
    <source>
        <dbReference type="ARBA" id="ARBA00022679"/>
    </source>
</evidence>
<gene>
    <name evidence="3" type="ORF">C2845_PM17G09290</name>
</gene>
<dbReference type="AlphaFoldDB" id="A0A3L6PZX7"/>
<dbReference type="Proteomes" id="UP000275267">
    <property type="component" value="Unassembled WGS sequence"/>
</dbReference>
<proteinExistence type="predicted"/>
<evidence type="ECO:0000313" key="4">
    <source>
        <dbReference type="Proteomes" id="UP000275267"/>
    </source>
</evidence>
<dbReference type="Pfam" id="PF02458">
    <property type="entry name" value="Transferase"/>
    <property type="match status" value="1"/>
</dbReference>